<evidence type="ECO:0000313" key="1">
    <source>
        <dbReference type="EMBL" id="KAH3691906.1"/>
    </source>
</evidence>
<organism evidence="1 2">
    <name type="scientific">Dreissena polymorpha</name>
    <name type="common">Zebra mussel</name>
    <name type="synonym">Mytilus polymorpha</name>
    <dbReference type="NCBI Taxonomy" id="45954"/>
    <lineage>
        <taxon>Eukaryota</taxon>
        <taxon>Metazoa</taxon>
        <taxon>Spiralia</taxon>
        <taxon>Lophotrochozoa</taxon>
        <taxon>Mollusca</taxon>
        <taxon>Bivalvia</taxon>
        <taxon>Autobranchia</taxon>
        <taxon>Heteroconchia</taxon>
        <taxon>Euheterodonta</taxon>
        <taxon>Imparidentia</taxon>
        <taxon>Neoheterodontei</taxon>
        <taxon>Myida</taxon>
        <taxon>Dreissenoidea</taxon>
        <taxon>Dreissenidae</taxon>
        <taxon>Dreissena</taxon>
    </lineage>
</organism>
<protein>
    <submittedName>
        <fullName evidence="1">Uncharacterized protein</fullName>
    </submittedName>
</protein>
<reference evidence="1" key="1">
    <citation type="journal article" date="2019" name="bioRxiv">
        <title>The Genome of the Zebra Mussel, Dreissena polymorpha: A Resource for Invasive Species Research.</title>
        <authorList>
            <person name="McCartney M.A."/>
            <person name="Auch B."/>
            <person name="Kono T."/>
            <person name="Mallez S."/>
            <person name="Zhang Y."/>
            <person name="Obille A."/>
            <person name="Becker A."/>
            <person name="Abrahante J.E."/>
            <person name="Garbe J."/>
            <person name="Badalamenti J.P."/>
            <person name="Herman A."/>
            <person name="Mangelson H."/>
            <person name="Liachko I."/>
            <person name="Sullivan S."/>
            <person name="Sone E.D."/>
            <person name="Koren S."/>
            <person name="Silverstein K.A.T."/>
            <person name="Beckman K.B."/>
            <person name="Gohl D.M."/>
        </authorList>
    </citation>
    <scope>NUCLEOTIDE SEQUENCE</scope>
    <source>
        <strain evidence="1">Duluth1</strain>
        <tissue evidence="1">Whole animal</tissue>
    </source>
</reference>
<reference evidence="1" key="2">
    <citation type="submission" date="2020-11" db="EMBL/GenBank/DDBJ databases">
        <authorList>
            <person name="McCartney M.A."/>
            <person name="Auch B."/>
            <person name="Kono T."/>
            <person name="Mallez S."/>
            <person name="Becker A."/>
            <person name="Gohl D.M."/>
            <person name="Silverstein K.A.T."/>
            <person name="Koren S."/>
            <person name="Bechman K.B."/>
            <person name="Herman A."/>
            <person name="Abrahante J.E."/>
            <person name="Garbe J."/>
        </authorList>
    </citation>
    <scope>NUCLEOTIDE SEQUENCE</scope>
    <source>
        <strain evidence="1">Duluth1</strain>
        <tissue evidence="1">Whole animal</tissue>
    </source>
</reference>
<evidence type="ECO:0000313" key="2">
    <source>
        <dbReference type="Proteomes" id="UP000828390"/>
    </source>
</evidence>
<dbReference type="EMBL" id="JAIWYP010000028">
    <property type="protein sequence ID" value="KAH3691906.1"/>
    <property type="molecule type" value="Genomic_DNA"/>
</dbReference>
<gene>
    <name evidence="1" type="ORF">DPMN_192449</name>
</gene>
<sequence length="85" mass="9744">MRDNDTHILFLSNLMCLAENNSPMGRDIYSLTSSIQLFFRRPRGRPPSSLPLKTVVHREYFLVTCPNQASFRRLTVDSRGSGKQT</sequence>
<comment type="caution">
    <text evidence="1">The sequence shown here is derived from an EMBL/GenBank/DDBJ whole genome shotgun (WGS) entry which is preliminary data.</text>
</comment>
<name>A0A9D4BE93_DREPO</name>
<dbReference type="Proteomes" id="UP000828390">
    <property type="component" value="Unassembled WGS sequence"/>
</dbReference>
<proteinExistence type="predicted"/>
<dbReference type="AlphaFoldDB" id="A0A9D4BE93"/>
<keyword evidence="2" id="KW-1185">Reference proteome</keyword>
<accession>A0A9D4BE93</accession>